<feature type="compositionally biased region" description="Polar residues" evidence="1">
    <location>
        <begin position="1"/>
        <end position="12"/>
    </location>
</feature>
<keyword evidence="3" id="KW-1185">Reference proteome</keyword>
<sequence length="88" mass="9373">MVKQSGAPTASSEEGAAVRLEETRHGRRVTQCWAAGLLGRRVPRIEGAVSKQRDACEEVQGRGSDRILGRGRGRASSVDASRSAARQA</sequence>
<feature type="compositionally biased region" description="Basic and acidic residues" evidence="1">
    <location>
        <begin position="51"/>
        <end position="68"/>
    </location>
</feature>
<evidence type="ECO:0000313" key="3">
    <source>
        <dbReference type="Proteomes" id="UP001066276"/>
    </source>
</evidence>
<comment type="caution">
    <text evidence="2">The sequence shown here is derived from an EMBL/GenBank/DDBJ whole genome shotgun (WGS) entry which is preliminary data.</text>
</comment>
<feature type="region of interest" description="Disordered" evidence="1">
    <location>
        <begin position="50"/>
        <end position="88"/>
    </location>
</feature>
<dbReference type="AlphaFoldDB" id="A0AAV7W8S8"/>
<evidence type="ECO:0000313" key="2">
    <source>
        <dbReference type="EMBL" id="KAJ1209504.1"/>
    </source>
</evidence>
<gene>
    <name evidence="2" type="ORF">NDU88_004882</name>
</gene>
<accession>A0AAV7W8S8</accession>
<name>A0AAV7W8S8_PLEWA</name>
<dbReference type="EMBL" id="JANPWB010000002">
    <property type="protein sequence ID" value="KAJ1209504.1"/>
    <property type="molecule type" value="Genomic_DNA"/>
</dbReference>
<proteinExistence type="predicted"/>
<protein>
    <submittedName>
        <fullName evidence="2">Uncharacterized protein</fullName>
    </submittedName>
</protein>
<feature type="compositionally biased region" description="Low complexity" evidence="1">
    <location>
        <begin position="74"/>
        <end position="88"/>
    </location>
</feature>
<dbReference type="Proteomes" id="UP001066276">
    <property type="component" value="Chromosome 1_2"/>
</dbReference>
<feature type="region of interest" description="Disordered" evidence="1">
    <location>
        <begin position="1"/>
        <end position="25"/>
    </location>
</feature>
<organism evidence="2 3">
    <name type="scientific">Pleurodeles waltl</name>
    <name type="common">Iberian ribbed newt</name>
    <dbReference type="NCBI Taxonomy" id="8319"/>
    <lineage>
        <taxon>Eukaryota</taxon>
        <taxon>Metazoa</taxon>
        <taxon>Chordata</taxon>
        <taxon>Craniata</taxon>
        <taxon>Vertebrata</taxon>
        <taxon>Euteleostomi</taxon>
        <taxon>Amphibia</taxon>
        <taxon>Batrachia</taxon>
        <taxon>Caudata</taxon>
        <taxon>Salamandroidea</taxon>
        <taxon>Salamandridae</taxon>
        <taxon>Pleurodelinae</taxon>
        <taxon>Pleurodeles</taxon>
    </lineage>
</organism>
<reference evidence="2" key="1">
    <citation type="journal article" date="2022" name="bioRxiv">
        <title>Sequencing and chromosome-scale assembly of the giantPleurodeles waltlgenome.</title>
        <authorList>
            <person name="Brown T."/>
            <person name="Elewa A."/>
            <person name="Iarovenko S."/>
            <person name="Subramanian E."/>
            <person name="Araus A.J."/>
            <person name="Petzold A."/>
            <person name="Susuki M."/>
            <person name="Suzuki K.-i.T."/>
            <person name="Hayashi T."/>
            <person name="Toyoda A."/>
            <person name="Oliveira C."/>
            <person name="Osipova E."/>
            <person name="Leigh N.D."/>
            <person name="Simon A."/>
            <person name="Yun M.H."/>
        </authorList>
    </citation>
    <scope>NUCLEOTIDE SEQUENCE</scope>
    <source>
        <strain evidence="2">20211129_DDA</strain>
        <tissue evidence="2">Liver</tissue>
    </source>
</reference>
<evidence type="ECO:0000256" key="1">
    <source>
        <dbReference type="SAM" id="MobiDB-lite"/>
    </source>
</evidence>